<sequence>MKWWCLFLIKDAPTWKPDSPKSHLLPLIPSREVHFAILPFLLSPCEELQAFWKTFQLDSFQSALQSWSDDIAGLKDTYHFPSHLSPAVLTSATKRIEGLLDNLPIPGRAMLEIVVDRSLFSDLDVKDNVMLYGALFRAYMWHHATFRPLGVGSSIQMNKWINGLTVTGWDLQKEWLSVWKGRFNDGNTTTACHFELQCFVGDTYARDLKPFLPHFEKPRVMDYYSLLSLGGLVWSTSIEVLDDFSFSSLPMHLIVPTLFRFVSLSSVQALPACVLKKVNESKKSCVILRLSYWDDVDMKAKPSTSSSTDWQHNLLMEKPCQSASVGDQCHQEPSGHLHFILMAADNMNIVYPLRKTPPFPETCLHSGQESASLPPAVGSATSELMQEIPLVCTDRILDSLQDDDSLSLASVGDIIASDESFREDVEELEKSLDVLKSVESDRATDSAEESCLSSPDDMTYASLGDPSDWPERRFLVSESLKSSASSENCTLSNAGGCPGLKELTISAAEIAKLFEESGRPKRNPLHPVHAVGQSTRPSVSWDQLESTQWPDILQCKYHDVYYNTDHEVLENSCSAMKEQYLVNETAATCTSNPESSVLLQSKSKKPSSTACVPVNKDRTTLQGHQQKHSFSSTRNDPVASTPLQRSPQKESMSQKTVPLTWNSPQAAASSFPRKSPRKNTKQHECDDPRKERIDANRAASEKLRMKLRVAVANALEKNGVSQSSPLYKACGKKLFAICSTFAKDLIGCGRTSELLQNIADSHAKQVVNFEMLKPGICKSETSEATE</sequence>
<dbReference type="PANTHER" id="PTHR14382:SF1">
    <property type="entry name" value="MDM2-BINDING PROTEIN"/>
    <property type="match status" value="1"/>
</dbReference>
<feature type="compositionally biased region" description="Basic and acidic residues" evidence="1">
    <location>
        <begin position="681"/>
        <end position="695"/>
    </location>
</feature>
<feature type="region of interest" description="Disordered" evidence="1">
    <location>
        <begin position="439"/>
        <end position="465"/>
    </location>
</feature>
<reference evidence="3" key="1">
    <citation type="submission" date="2019-09" db="EMBL/GenBank/DDBJ databases">
        <title>Organ-specific transcriptomic study of the physiology of the cattle tick, Rhipicephalus microplus.</title>
        <authorList>
            <person name="Tirloni L."/>
            <person name="Braz G."/>
            <person name="Gandara A.C.P."/>
            <person name="Sabadin G.A."/>
            <person name="da Silva R.M."/>
            <person name="Guizzo M.G."/>
            <person name="Machado J.A."/>
            <person name="Costa E.P."/>
            <person name="Gomes H.F."/>
            <person name="Moraes J."/>
            <person name="Mota M.B.S."/>
            <person name="Mesquita R.D."/>
            <person name="Alvarenga P.H."/>
            <person name="Alves F."/>
            <person name="Seixas A."/>
            <person name="da Fonseca R.N."/>
            <person name="Fogaca A."/>
            <person name="Logullo C."/>
            <person name="Tanaka A."/>
            <person name="Daffre S."/>
            <person name="Termignoni C."/>
            <person name="Vaz I.S.Jr."/>
            <person name="Oliveira P.L."/>
            <person name="Ribeiro J.M."/>
        </authorList>
    </citation>
    <scope>NUCLEOTIDE SEQUENCE</scope>
    <source>
        <strain evidence="3">Porto Alegre</strain>
    </source>
</reference>
<dbReference type="OrthoDB" id="6493172at2759"/>
<protein>
    <submittedName>
        <fullName evidence="3">Protein ovary overexpressed</fullName>
    </submittedName>
</protein>
<dbReference type="AlphaFoldDB" id="A0A6M2CRJ4"/>
<dbReference type="GO" id="GO:0000776">
    <property type="term" value="C:kinetochore"/>
    <property type="evidence" value="ECO:0007669"/>
    <property type="project" value="TreeGrafter"/>
</dbReference>
<dbReference type="InterPro" id="IPR029418">
    <property type="entry name" value="MTBP_C"/>
</dbReference>
<dbReference type="VEuPathDB" id="VectorBase:LOC119174156"/>
<dbReference type="Pfam" id="PF14920">
    <property type="entry name" value="MTBP_C"/>
    <property type="match status" value="2"/>
</dbReference>
<dbReference type="EMBL" id="GHWJ01003482">
    <property type="protein sequence ID" value="NOV36219.1"/>
    <property type="molecule type" value="Transcribed_RNA"/>
</dbReference>
<feature type="domain" description="MDN2-binding protein C-terminal" evidence="2">
    <location>
        <begin position="537"/>
        <end position="625"/>
    </location>
</feature>
<evidence type="ECO:0000313" key="3">
    <source>
        <dbReference type="EMBL" id="NOV36219.1"/>
    </source>
</evidence>
<feature type="domain" description="MDN2-binding protein C-terminal" evidence="2">
    <location>
        <begin position="628"/>
        <end position="767"/>
    </location>
</feature>
<dbReference type="PANTHER" id="PTHR14382">
    <property type="entry name" value="MDM2-BINDING PROTEIN"/>
    <property type="match status" value="1"/>
</dbReference>
<dbReference type="VEuPathDB" id="VectorBase:LOC119161260"/>
<proteinExistence type="predicted"/>
<dbReference type="GO" id="GO:0007089">
    <property type="term" value="P:traversing start control point of mitotic cell cycle"/>
    <property type="evidence" value="ECO:0007669"/>
    <property type="project" value="TreeGrafter"/>
</dbReference>
<dbReference type="GO" id="GO:0031396">
    <property type="term" value="P:regulation of protein ubiquitination"/>
    <property type="evidence" value="ECO:0007669"/>
    <property type="project" value="InterPro"/>
</dbReference>
<dbReference type="GO" id="GO:0034501">
    <property type="term" value="P:protein localization to kinetochore"/>
    <property type="evidence" value="ECO:0007669"/>
    <property type="project" value="TreeGrafter"/>
</dbReference>
<evidence type="ECO:0000256" key="1">
    <source>
        <dbReference type="SAM" id="MobiDB-lite"/>
    </source>
</evidence>
<feature type="compositionally biased region" description="Polar residues" evidence="1">
    <location>
        <begin position="620"/>
        <end position="635"/>
    </location>
</feature>
<feature type="compositionally biased region" description="Polar residues" evidence="1">
    <location>
        <begin position="641"/>
        <end position="668"/>
    </location>
</feature>
<evidence type="ECO:0000259" key="2">
    <source>
        <dbReference type="Pfam" id="PF14920"/>
    </source>
</evidence>
<organism evidence="3">
    <name type="scientific">Rhipicephalus microplus</name>
    <name type="common">Cattle tick</name>
    <name type="synonym">Boophilus microplus</name>
    <dbReference type="NCBI Taxonomy" id="6941"/>
    <lineage>
        <taxon>Eukaryota</taxon>
        <taxon>Metazoa</taxon>
        <taxon>Ecdysozoa</taxon>
        <taxon>Arthropoda</taxon>
        <taxon>Chelicerata</taxon>
        <taxon>Arachnida</taxon>
        <taxon>Acari</taxon>
        <taxon>Parasitiformes</taxon>
        <taxon>Ixodida</taxon>
        <taxon>Ixodoidea</taxon>
        <taxon>Ixodidae</taxon>
        <taxon>Rhipicephalinae</taxon>
        <taxon>Rhipicephalus</taxon>
        <taxon>Boophilus</taxon>
    </lineage>
</organism>
<accession>A0A6M2CRJ4</accession>
<dbReference type="InterPro" id="IPR039061">
    <property type="entry name" value="MTBP"/>
</dbReference>
<feature type="region of interest" description="Disordered" evidence="1">
    <location>
        <begin position="620"/>
        <end position="695"/>
    </location>
</feature>
<name>A0A6M2CRJ4_RHIMP</name>